<name>A0AAD9EJK8_9PEZI</name>
<protein>
    <submittedName>
        <fullName evidence="2">Uncharacterized protein</fullName>
    </submittedName>
</protein>
<organism evidence="2 3">
    <name type="scientific">Colletotrichum chrysophilum</name>
    <dbReference type="NCBI Taxonomy" id="1836956"/>
    <lineage>
        <taxon>Eukaryota</taxon>
        <taxon>Fungi</taxon>
        <taxon>Dikarya</taxon>
        <taxon>Ascomycota</taxon>
        <taxon>Pezizomycotina</taxon>
        <taxon>Sordariomycetes</taxon>
        <taxon>Hypocreomycetidae</taxon>
        <taxon>Glomerellales</taxon>
        <taxon>Glomerellaceae</taxon>
        <taxon>Colletotrichum</taxon>
        <taxon>Colletotrichum gloeosporioides species complex</taxon>
    </lineage>
</organism>
<gene>
    <name evidence="2" type="ORF">CCHR01_06629</name>
</gene>
<dbReference type="Proteomes" id="UP001243330">
    <property type="component" value="Unassembled WGS sequence"/>
</dbReference>
<evidence type="ECO:0000256" key="1">
    <source>
        <dbReference type="SAM" id="MobiDB-lite"/>
    </source>
</evidence>
<sequence>MGECTSISRSISAPNPPSESQKLRWHGPRSQKPYAASTYALTTETLPPSPPCSVILWSSSSATKSRASGSEDSDRYRGQANSASLTGSAAQADTDTSYQPSEIYGNPRGFNYDSRLISPGDDFTGWCPWGEISFETQRPQTLGNGLIANPENFKSSQSTEPRRHAFSPVEDEPNSPDSPLAVDMTEEDFEESPLGDYTWEQNQSLKDFQEDPAHEFWKWDIEREQWFHRDEDTGSVIWCPTELD</sequence>
<keyword evidence="3" id="KW-1185">Reference proteome</keyword>
<proteinExistence type="predicted"/>
<feature type="compositionally biased region" description="Polar residues" evidence="1">
    <location>
        <begin position="1"/>
        <end position="13"/>
    </location>
</feature>
<feature type="region of interest" description="Disordered" evidence="1">
    <location>
        <begin position="1"/>
        <end position="31"/>
    </location>
</feature>
<evidence type="ECO:0000313" key="2">
    <source>
        <dbReference type="EMBL" id="KAK1850728.1"/>
    </source>
</evidence>
<feature type="region of interest" description="Disordered" evidence="1">
    <location>
        <begin position="63"/>
        <end position="111"/>
    </location>
</feature>
<evidence type="ECO:0000313" key="3">
    <source>
        <dbReference type="Proteomes" id="UP001243330"/>
    </source>
</evidence>
<dbReference type="EMBL" id="JAQOWY010000112">
    <property type="protein sequence ID" value="KAK1850728.1"/>
    <property type="molecule type" value="Genomic_DNA"/>
</dbReference>
<dbReference type="AlphaFoldDB" id="A0AAD9EJK8"/>
<feature type="compositionally biased region" description="Polar residues" evidence="1">
    <location>
        <begin position="79"/>
        <end position="100"/>
    </location>
</feature>
<reference evidence="2" key="1">
    <citation type="submission" date="2023-01" db="EMBL/GenBank/DDBJ databases">
        <title>Colletotrichum chrysophilum M932 genome sequence.</title>
        <authorList>
            <person name="Baroncelli R."/>
        </authorList>
    </citation>
    <scope>NUCLEOTIDE SEQUENCE</scope>
    <source>
        <strain evidence="2">M932</strain>
    </source>
</reference>
<accession>A0AAD9EJK8</accession>
<comment type="caution">
    <text evidence="2">The sequence shown here is derived from an EMBL/GenBank/DDBJ whole genome shotgun (WGS) entry which is preliminary data.</text>
</comment>
<feature type="region of interest" description="Disordered" evidence="1">
    <location>
        <begin position="142"/>
        <end position="191"/>
    </location>
</feature>